<dbReference type="Gene3D" id="1.10.1170.10">
    <property type="entry name" value="Inhibitor Of Apoptosis Protein (2mihbC-IAP-1), Chain A"/>
    <property type="match status" value="1"/>
</dbReference>
<evidence type="ECO:0000256" key="2">
    <source>
        <dbReference type="ARBA" id="ARBA00022723"/>
    </source>
</evidence>
<comment type="similarity">
    <text evidence="1">Belongs to the IAP family.</text>
</comment>
<evidence type="ECO:0000313" key="8">
    <source>
        <dbReference type="EnsemblMetazoa" id="HelroP70879"/>
    </source>
</evidence>
<dbReference type="PANTHER" id="PTHR10044">
    <property type="entry name" value="INHIBITOR OF APOPTOSIS"/>
    <property type="match status" value="1"/>
</dbReference>
<evidence type="ECO:0000256" key="1">
    <source>
        <dbReference type="ARBA" id="ARBA00006672"/>
    </source>
</evidence>
<evidence type="ECO:0000259" key="6">
    <source>
        <dbReference type="PROSITE" id="PS50089"/>
    </source>
</evidence>
<dbReference type="Pfam" id="PF00653">
    <property type="entry name" value="BIR"/>
    <property type="match status" value="1"/>
</dbReference>
<dbReference type="InterPro" id="IPR050784">
    <property type="entry name" value="IAP"/>
</dbReference>
<evidence type="ECO:0000313" key="7">
    <source>
        <dbReference type="EMBL" id="ESN90747.1"/>
    </source>
</evidence>
<dbReference type="OMA" id="ETHASEF"/>
<reference evidence="9" key="1">
    <citation type="submission" date="2012-12" db="EMBL/GenBank/DDBJ databases">
        <authorList>
            <person name="Hellsten U."/>
            <person name="Grimwood J."/>
            <person name="Chapman J.A."/>
            <person name="Shapiro H."/>
            <person name="Aerts A."/>
            <person name="Otillar R.P."/>
            <person name="Terry A.Y."/>
            <person name="Boore J.L."/>
            <person name="Simakov O."/>
            <person name="Marletaz F."/>
            <person name="Cho S.-J."/>
            <person name="Edsinger-Gonzales E."/>
            <person name="Havlak P."/>
            <person name="Kuo D.-H."/>
            <person name="Larsson T."/>
            <person name="Lv J."/>
            <person name="Arendt D."/>
            <person name="Savage R."/>
            <person name="Osoegawa K."/>
            <person name="de Jong P."/>
            <person name="Lindberg D.R."/>
            <person name="Seaver E.C."/>
            <person name="Weisblat D.A."/>
            <person name="Putnam N.H."/>
            <person name="Grigoriev I.V."/>
            <person name="Rokhsar D.S."/>
        </authorList>
    </citation>
    <scope>NUCLEOTIDE SEQUENCE</scope>
</reference>
<dbReference type="InParanoid" id="T1G0D5"/>
<dbReference type="InterPro" id="IPR001370">
    <property type="entry name" value="BIR_rpt"/>
</dbReference>
<dbReference type="Gene3D" id="3.30.40.10">
    <property type="entry name" value="Zinc/RING finger domain, C3HC4 (zinc finger)"/>
    <property type="match status" value="1"/>
</dbReference>
<reference evidence="8" key="3">
    <citation type="submission" date="2015-06" db="UniProtKB">
        <authorList>
            <consortium name="EnsemblMetazoa"/>
        </authorList>
    </citation>
    <scope>IDENTIFICATION</scope>
</reference>
<keyword evidence="9" id="KW-1185">Reference proteome</keyword>
<dbReference type="FunFam" id="1.10.1170.10:FF:000002">
    <property type="entry name" value="Baculoviral IAP repeat containing 7"/>
    <property type="match status" value="1"/>
</dbReference>
<dbReference type="CDD" id="cd00022">
    <property type="entry name" value="BIR"/>
    <property type="match status" value="1"/>
</dbReference>
<dbReference type="KEGG" id="hro:HELRODRAFT_70879"/>
<dbReference type="GeneID" id="20214533"/>
<evidence type="ECO:0000256" key="4">
    <source>
        <dbReference type="ARBA" id="ARBA00022833"/>
    </source>
</evidence>
<dbReference type="CTD" id="20214533"/>
<dbReference type="RefSeq" id="XP_009031182.1">
    <property type="nucleotide sequence ID" value="XM_009032934.1"/>
</dbReference>
<dbReference type="EMBL" id="AMQM01002390">
    <property type="status" value="NOT_ANNOTATED_CDS"/>
    <property type="molecule type" value="Genomic_DNA"/>
</dbReference>
<evidence type="ECO:0000256" key="3">
    <source>
        <dbReference type="ARBA" id="ARBA00022771"/>
    </source>
</evidence>
<dbReference type="OrthoDB" id="10251804at2759"/>
<dbReference type="SUPFAM" id="SSF57924">
    <property type="entry name" value="Inhibitor of apoptosis (IAP) repeat"/>
    <property type="match status" value="1"/>
</dbReference>
<keyword evidence="3 5" id="KW-0863">Zinc-finger</keyword>
<protein>
    <recommendedName>
        <fullName evidence="6">RING-type domain-containing protein</fullName>
    </recommendedName>
</protein>
<feature type="domain" description="RING-type" evidence="6">
    <location>
        <begin position="151"/>
        <end position="186"/>
    </location>
</feature>
<dbReference type="GO" id="GO:0008270">
    <property type="term" value="F:zinc ion binding"/>
    <property type="evidence" value="ECO:0007669"/>
    <property type="project" value="UniProtKB-KW"/>
</dbReference>
<dbReference type="HOGENOM" id="CLU_1361751_0_0_1"/>
<dbReference type="eggNOG" id="KOG1101">
    <property type="taxonomic scope" value="Eukaryota"/>
</dbReference>
<dbReference type="AlphaFoldDB" id="T1G0D5"/>
<accession>T1G0D5</accession>
<gene>
    <name evidence="8" type="primary">20214533</name>
    <name evidence="7" type="ORF">HELRODRAFT_70879</name>
</gene>
<dbReference type="InterPro" id="IPR013083">
    <property type="entry name" value="Znf_RING/FYVE/PHD"/>
</dbReference>
<reference evidence="7 9" key="2">
    <citation type="journal article" date="2013" name="Nature">
        <title>Insights into bilaterian evolution from three spiralian genomes.</title>
        <authorList>
            <person name="Simakov O."/>
            <person name="Marletaz F."/>
            <person name="Cho S.J."/>
            <person name="Edsinger-Gonzales E."/>
            <person name="Havlak P."/>
            <person name="Hellsten U."/>
            <person name="Kuo D.H."/>
            <person name="Larsson T."/>
            <person name="Lv J."/>
            <person name="Arendt D."/>
            <person name="Savage R."/>
            <person name="Osoegawa K."/>
            <person name="de Jong P."/>
            <person name="Grimwood J."/>
            <person name="Chapman J.A."/>
            <person name="Shapiro H."/>
            <person name="Aerts A."/>
            <person name="Otillar R.P."/>
            <person name="Terry A.Y."/>
            <person name="Boore J.L."/>
            <person name="Grigoriev I.V."/>
            <person name="Lindberg D.R."/>
            <person name="Seaver E.C."/>
            <person name="Weisblat D.A."/>
            <person name="Putnam N.H."/>
            <person name="Rokhsar D.S."/>
        </authorList>
    </citation>
    <scope>NUCLEOTIDE SEQUENCE</scope>
</reference>
<dbReference type="Pfam" id="PF13920">
    <property type="entry name" value="zf-C3HC4_3"/>
    <property type="match status" value="1"/>
</dbReference>
<dbReference type="EnsemblMetazoa" id="HelroT70879">
    <property type="protein sequence ID" value="HelroP70879"/>
    <property type="gene ID" value="HelroG70879"/>
</dbReference>
<organism evidence="8 9">
    <name type="scientific">Helobdella robusta</name>
    <name type="common">Californian leech</name>
    <dbReference type="NCBI Taxonomy" id="6412"/>
    <lineage>
        <taxon>Eukaryota</taxon>
        <taxon>Metazoa</taxon>
        <taxon>Spiralia</taxon>
        <taxon>Lophotrochozoa</taxon>
        <taxon>Annelida</taxon>
        <taxon>Clitellata</taxon>
        <taxon>Hirudinea</taxon>
        <taxon>Rhynchobdellida</taxon>
        <taxon>Glossiphoniidae</taxon>
        <taxon>Helobdella</taxon>
    </lineage>
</organism>
<dbReference type="SMART" id="SM00184">
    <property type="entry name" value="RING"/>
    <property type="match status" value="1"/>
</dbReference>
<proteinExistence type="inferred from homology"/>
<dbReference type="STRING" id="6412.T1G0D5"/>
<dbReference type="PANTHER" id="PTHR10044:SF139">
    <property type="entry name" value="DEATH-ASSOCIATED INHIBITOR OF APOPTOSIS 2"/>
    <property type="match status" value="1"/>
</dbReference>
<dbReference type="PROSITE" id="PS50089">
    <property type="entry name" value="ZF_RING_2"/>
    <property type="match status" value="1"/>
</dbReference>
<dbReference type="InterPro" id="IPR001841">
    <property type="entry name" value="Znf_RING"/>
</dbReference>
<dbReference type="SMART" id="SM00238">
    <property type="entry name" value="BIR"/>
    <property type="match status" value="1"/>
</dbReference>
<dbReference type="Proteomes" id="UP000015101">
    <property type="component" value="Unassembled WGS sequence"/>
</dbReference>
<sequence length="200" mass="22959">MQYFKKYAETHASEFDEIVRLLSFSNWEFLDIVTPLALANAGFYRLESHEIPDAVKCAFCHLVLINWKVTDVVIDEHRAKRANCQFIRNRASTTNVPIDPKLLFCHSYINSDNESTTHSYNNDNKTNSNNHAINYNRAMEENTRLKELRQCKVCLDKEMDTVFLPCGHFMCCTSCAAKINNCAVCRLLIRGTVNAFIPPV</sequence>
<dbReference type="FunFam" id="1.10.533.10:FF:000176">
    <property type="entry name" value="Baculoviral IAP repeat-containing protein 7"/>
    <property type="match status" value="1"/>
</dbReference>
<evidence type="ECO:0000313" key="9">
    <source>
        <dbReference type="Proteomes" id="UP000015101"/>
    </source>
</evidence>
<evidence type="ECO:0000256" key="5">
    <source>
        <dbReference type="PROSITE-ProRule" id="PRU00175"/>
    </source>
</evidence>
<keyword evidence="2" id="KW-0479">Metal-binding</keyword>
<keyword evidence="4" id="KW-0862">Zinc</keyword>
<name>T1G0D5_HELRO</name>
<dbReference type="PROSITE" id="PS50143">
    <property type="entry name" value="BIR_REPEAT_2"/>
    <property type="match status" value="1"/>
</dbReference>
<dbReference type="EMBL" id="KB097753">
    <property type="protein sequence ID" value="ESN90747.1"/>
    <property type="molecule type" value="Genomic_DNA"/>
</dbReference>